<keyword evidence="2" id="KW-0808">Transferase</keyword>
<organism evidence="2 3">
    <name type="scientific">Rhodococcus opacus</name>
    <name type="common">Nocardia opaca</name>
    <dbReference type="NCBI Taxonomy" id="37919"/>
    <lineage>
        <taxon>Bacteria</taxon>
        <taxon>Bacillati</taxon>
        <taxon>Actinomycetota</taxon>
        <taxon>Actinomycetes</taxon>
        <taxon>Mycobacteriales</taxon>
        <taxon>Nocardiaceae</taxon>
        <taxon>Rhodococcus</taxon>
    </lineage>
</organism>
<dbReference type="SUPFAM" id="SSF53335">
    <property type="entry name" value="S-adenosyl-L-methionine-dependent methyltransferases"/>
    <property type="match status" value="1"/>
</dbReference>
<dbReference type="RefSeq" id="WP_037241675.1">
    <property type="nucleotide sequence ID" value="NZ_CP008947.1"/>
</dbReference>
<protein>
    <submittedName>
        <fullName evidence="2">Methyltransferase</fullName>
    </submittedName>
</protein>
<evidence type="ECO:0000313" key="3">
    <source>
        <dbReference type="Proteomes" id="UP000028488"/>
    </source>
</evidence>
<dbReference type="GO" id="GO:0032259">
    <property type="term" value="P:methylation"/>
    <property type="evidence" value="ECO:0007669"/>
    <property type="project" value="UniProtKB-KW"/>
</dbReference>
<dbReference type="InterPro" id="IPR029063">
    <property type="entry name" value="SAM-dependent_MTases_sf"/>
</dbReference>
<dbReference type="Proteomes" id="UP000028488">
    <property type="component" value="Chromosome"/>
</dbReference>
<keyword evidence="2" id="KW-0489">Methyltransferase</keyword>
<sequence>MLTVDFDRLGVKPGDKVIDIGAGAGRHSFELYRRGADVIAFDQNADELADVEKMFVAMAEVGEVPAGASARVEVGDALNLPYEDATFDVVLISEVLEHVPRDGRAIAELTRILKPGGVAAVTVPRWLPEKICWALSDAYHEVEGGHVRIYRADELAEKLTAAGLEVRGRDHAHALHSPYWWLKCAVGVENNDNPLAKAYHQVLVWDMMKAPWLTRTAEKVLNPVVGKSVVLYLEKPREPSVVKAPR</sequence>
<dbReference type="Pfam" id="PF08241">
    <property type="entry name" value="Methyltransf_11"/>
    <property type="match status" value="1"/>
</dbReference>
<dbReference type="InterPro" id="IPR013216">
    <property type="entry name" value="Methyltransf_11"/>
</dbReference>
<feature type="domain" description="Methyltransferase type 11" evidence="1">
    <location>
        <begin position="18"/>
        <end position="120"/>
    </location>
</feature>
<gene>
    <name evidence="2" type="ORF">EP51_18045</name>
</gene>
<evidence type="ECO:0000313" key="2">
    <source>
        <dbReference type="EMBL" id="AII06412.1"/>
    </source>
</evidence>
<accession>A0A076EMH9</accession>
<reference evidence="2 3" key="1">
    <citation type="submission" date="2014-07" db="EMBL/GenBank/DDBJ databases">
        <title>Genome Sequence of Rhodococcus opacus Strain R7, a Biodegrader of Mono- and Polycyclic Aromatic Hydrocarbons.</title>
        <authorList>
            <person name="Di Gennaro P."/>
            <person name="Zampolli J."/>
            <person name="Presti I."/>
            <person name="Cappelletti M."/>
            <person name="D'Ursi P."/>
            <person name="Orro A."/>
            <person name="Mezzelani A."/>
            <person name="Milanesi L."/>
        </authorList>
    </citation>
    <scope>NUCLEOTIDE SEQUENCE [LARGE SCALE GENOMIC DNA]</scope>
    <source>
        <strain evidence="2 3">R7</strain>
    </source>
</reference>
<name>A0A076EMH9_RHOOP</name>
<dbReference type="PANTHER" id="PTHR43591">
    <property type="entry name" value="METHYLTRANSFERASE"/>
    <property type="match status" value="1"/>
</dbReference>
<dbReference type="Gene3D" id="3.40.50.150">
    <property type="entry name" value="Vaccinia Virus protein VP39"/>
    <property type="match status" value="1"/>
</dbReference>
<dbReference type="eggNOG" id="COG2226">
    <property type="taxonomic scope" value="Bacteria"/>
</dbReference>
<proteinExistence type="predicted"/>
<evidence type="ECO:0000259" key="1">
    <source>
        <dbReference type="Pfam" id="PF08241"/>
    </source>
</evidence>
<dbReference type="AlphaFoldDB" id="A0A076EMH9"/>
<dbReference type="EMBL" id="CP008947">
    <property type="protein sequence ID" value="AII06412.1"/>
    <property type="molecule type" value="Genomic_DNA"/>
</dbReference>
<dbReference type="CDD" id="cd02440">
    <property type="entry name" value="AdoMet_MTases"/>
    <property type="match status" value="1"/>
</dbReference>
<dbReference type="GO" id="GO:0008757">
    <property type="term" value="F:S-adenosylmethionine-dependent methyltransferase activity"/>
    <property type="evidence" value="ECO:0007669"/>
    <property type="project" value="InterPro"/>
</dbReference>